<dbReference type="EMBL" id="CM020619">
    <property type="protein sequence ID" value="KAK1865762.1"/>
    <property type="molecule type" value="Genomic_DNA"/>
</dbReference>
<sequence>MTARKPSASPPPPAPAGSPPPQADLVDRLGGLAPTAAVHHVVWAKVRGHPWWPVQVLPRGFGHARYGGALAAQLAVPSADTVIMYFGTHEVAAVSGTADTVAFAAGMARGYATASRRKPFVAGLADAAAFLAAGGVSPHGDWWTASLGGLPRAAQPAVGVAATNARVVWVTAAPAPAAPAQIVPDVAASALWPALRRPPGRGWHTAMFFGTYEVAAVNLRGTMPYLDGLRARADEEGAAHPRLRRAVREVAAYLGTPRVVPPGWWETALPPELAGYATKGGGGRGKKGSAGTSSPSDEEEDTEQGEEDPDIPPSLPAYTDIRRSRWPPGHPAAPARLPGSAIPTAPAWTGATGAGWGLVAVEPIPAGAFIDEFVGDVVAWRGPPARVAGVVSRPPGCLPAARREAGRRRRQRRARPPGNLGGRHGGEGKQEGAVDVKVEAVGNGGGDGDGNGEVEGEGNGDGDGDVDGFGEGAGLEQDVLAGLGSALSVDDLDEAVAAAAVAQAVAGASSSDAGMEQAVLASVPVAEPAAAVAVAPDSPVKGDGGSRGGAANVIDNAGIDCVAVEADAAVVETDAALDDDAMDSAVPLTDDDDSDAADTPDDSFLLRLSVDLAIDARLAGNYTRFVNAACVPTAEVQVWTDGATGERRAALFALGPIPADGPITVDAPFHAVGAAGAAGRSVVCRCGAPPGVCRGWVDVRPPAGRYARWGGRLRLRLVPGVWVGGRVGEAVFPEGGCEGAGGILAVGPRPVAAGAPEGSSPPAVSAAPAASLTGGGDGATRSTAAASVGGGAAAVAAARPRLYRVLLDTGEEQLLPLDDVPPTSPGAAEAAATTAAAAAAADAAAAAAAASDCSGGGAPPRPPRPPPVYEYLRRGPGGGRGSKVGRRVRVQWDDGWYTGVASAFHPARGVYRVDYEDGDVEQLPLLRRKGDRFELLHPEEGGETARRRKRKSGVIVGTAPATDEDSGDATPDGQGGGASRGRARVGVCVS</sequence>
<proteinExistence type="predicted"/>
<protein>
    <submittedName>
        <fullName evidence="1">Uncharacterized protein</fullName>
    </submittedName>
</protein>
<organism evidence="1 2">
    <name type="scientific">Pyropia yezoensis</name>
    <name type="common">Susabi-nori</name>
    <name type="synonym">Porphyra yezoensis</name>
    <dbReference type="NCBI Taxonomy" id="2788"/>
    <lineage>
        <taxon>Eukaryota</taxon>
        <taxon>Rhodophyta</taxon>
        <taxon>Bangiophyceae</taxon>
        <taxon>Bangiales</taxon>
        <taxon>Bangiaceae</taxon>
        <taxon>Pyropia</taxon>
    </lineage>
</organism>
<reference evidence="1" key="1">
    <citation type="submission" date="2019-11" db="EMBL/GenBank/DDBJ databases">
        <title>Nori genome reveals adaptations in red seaweeds to the harsh intertidal environment.</title>
        <authorList>
            <person name="Wang D."/>
            <person name="Mao Y."/>
        </authorList>
    </citation>
    <scope>NUCLEOTIDE SEQUENCE</scope>
    <source>
        <tissue evidence="1">Gametophyte</tissue>
    </source>
</reference>
<evidence type="ECO:0000313" key="2">
    <source>
        <dbReference type="Proteomes" id="UP000798662"/>
    </source>
</evidence>
<evidence type="ECO:0000313" key="1">
    <source>
        <dbReference type="EMBL" id="KAK1865762.1"/>
    </source>
</evidence>
<dbReference type="Proteomes" id="UP000798662">
    <property type="component" value="Chromosome 2"/>
</dbReference>
<gene>
    <name evidence="1" type="ORF">I4F81_008285</name>
</gene>
<comment type="caution">
    <text evidence="1">The sequence shown here is derived from an EMBL/GenBank/DDBJ whole genome shotgun (WGS) entry which is preliminary data.</text>
</comment>
<accession>A0ACC3C6G8</accession>
<keyword evidence="2" id="KW-1185">Reference proteome</keyword>
<name>A0ACC3C6G8_PYRYE</name>